<sequence length="147" mass="16936">MTTETIDHPTLIKLLEKGAVTATHIHPKQGGWSVQIQTGMKVLSLTAQRSRQIRLFKRLETLVIYLQGIGISHFDVDTSHYDPSQIKTYSRPDRAEALKQVHESAAYDEWFRKQVQESIDDPRPSVSDEEARRIFAAKRDAIRQRPR</sequence>
<evidence type="ECO:0000313" key="3">
    <source>
        <dbReference type="Proteomes" id="UP000198481"/>
    </source>
</evidence>
<accession>A0A1H1V9G3</accession>
<organism evidence="2 3">
    <name type="scientific">Pseudomonas prosekii</name>
    <dbReference type="NCBI Taxonomy" id="1148509"/>
    <lineage>
        <taxon>Bacteria</taxon>
        <taxon>Pseudomonadati</taxon>
        <taxon>Pseudomonadota</taxon>
        <taxon>Gammaproteobacteria</taxon>
        <taxon>Pseudomonadales</taxon>
        <taxon>Pseudomonadaceae</taxon>
        <taxon>Pseudomonas</taxon>
    </lineage>
</organism>
<proteinExistence type="predicted"/>
<dbReference type="InterPro" id="IPR048851">
    <property type="entry name" value="PaaA2_dom"/>
</dbReference>
<dbReference type="Pfam" id="PF21217">
    <property type="entry name" value="PaaA2"/>
    <property type="match status" value="1"/>
</dbReference>
<dbReference type="RefSeq" id="WP_092281580.1">
    <property type="nucleotide sequence ID" value="NZ_CP196739.1"/>
</dbReference>
<dbReference type="AlphaFoldDB" id="A0A1H1V9G3"/>
<reference evidence="3" key="1">
    <citation type="submission" date="2016-10" db="EMBL/GenBank/DDBJ databases">
        <authorList>
            <person name="Varghese N."/>
            <person name="Submissions S."/>
        </authorList>
    </citation>
    <scope>NUCLEOTIDE SEQUENCE [LARGE SCALE GENOMIC DNA]</scope>
    <source>
        <strain evidence="3">LMG 26867</strain>
    </source>
</reference>
<protein>
    <recommendedName>
        <fullName evidence="1">Stability determinant domain-containing protein</fullName>
    </recommendedName>
</protein>
<gene>
    <name evidence="2" type="ORF">SAMN05216222_2340</name>
</gene>
<dbReference type="Gene3D" id="6.20.450.20">
    <property type="match status" value="1"/>
</dbReference>
<evidence type="ECO:0000313" key="2">
    <source>
        <dbReference type="EMBL" id="SDS81270.1"/>
    </source>
</evidence>
<dbReference type="Proteomes" id="UP000198481">
    <property type="component" value="Chromosome I"/>
</dbReference>
<name>A0A1H1V9G3_9PSED</name>
<feature type="domain" description="Stability determinant" evidence="1">
    <location>
        <begin position="105"/>
        <end position="127"/>
    </location>
</feature>
<dbReference type="EMBL" id="LT629762">
    <property type="protein sequence ID" value="SDS81270.1"/>
    <property type="molecule type" value="Genomic_DNA"/>
</dbReference>
<dbReference type="STRING" id="1148509.SAMN05216222_2340"/>
<evidence type="ECO:0000259" key="1">
    <source>
        <dbReference type="Pfam" id="PF21217"/>
    </source>
</evidence>